<accession>A0A1M4YK37</accession>
<dbReference type="AlphaFoldDB" id="A0A1M4YK37"/>
<dbReference type="Proteomes" id="UP000184462">
    <property type="component" value="Unassembled WGS sequence"/>
</dbReference>
<organism evidence="1 2">
    <name type="scientific">Psychroflexus salarius</name>
    <dbReference type="NCBI Taxonomy" id="1155689"/>
    <lineage>
        <taxon>Bacteria</taxon>
        <taxon>Pseudomonadati</taxon>
        <taxon>Bacteroidota</taxon>
        <taxon>Flavobacteriia</taxon>
        <taxon>Flavobacteriales</taxon>
        <taxon>Flavobacteriaceae</taxon>
        <taxon>Psychroflexus</taxon>
    </lineage>
</organism>
<dbReference type="EMBL" id="FQTW01000038">
    <property type="protein sequence ID" value="SHF06023.1"/>
    <property type="molecule type" value="Genomic_DNA"/>
</dbReference>
<proteinExistence type="predicted"/>
<sequence>MFLYNRSYYGFKSNEFQLQNPSEQIRVDSACS</sequence>
<keyword evidence="2" id="KW-1185">Reference proteome</keyword>
<evidence type="ECO:0000313" key="1">
    <source>
        <dbReference type="EMBL" id="SHF06023.1"/>
    </source>
</evidence>
<gene>
    <name evidence="1" type="ORF">SAMN05444278_1384</name>
</gene>
<evidence type="ECO:0000313" key="2">
    <source>
        <dbReference type="Proteomes" id="UP000184462"/>
    </source>
</evidence>
<name>A0A1M4YK37_9FLAO</name>
<protein>
    <submittedName>
        <fullName evidence="1">Uncharacterized protein</fullName>
    </submittedName>
</protein>
<reference evidence="1 2" key="1">
    <citation type="submission" date="2016-11" db="EMBL/GenBank/DDBJ databases">
        <authorList>
            <person name="Jaros S."/>
            <person name="Januszkiewicz K."/>
            <person name="Wedrychowicz H."/>
        </authorList>
    </citation>
    <scope>NUCLEOTIDE SEQUENCE [LARGE SCALE GENOMIC DNA]</scope>
    <source>
        <strain evidence="1 2">DSM 25661</strain>
    </source>
</reference>
<feature type="non-terminal residue" evidence="1">
    <location>
        <position position="32"/>
    </location>
</feature>